<protein>
    <submittedName>
        <fullName evidence="1">Uncharacterized protein</fullName>
    </submittedName>
</protein>
<dbReference type="AlphaFoldDB" id="A0A1I9YIK8"/>
<gene>
    <name evidence="1" type="ORF">BJG93_12575</name>
</gene>
<sequence length="92" mass="9949">MTMIREVVIRYAESMEILSVDHVGPYVQIGNRCPLHARAGVAQLEPPRDAGQAVGLLVQYRGGGRRLPNEGSVLLCRLIRLGDAAVNLADAL</sequence>
<evidence type="ECO:0000313" key="1">
    <source>
        <dbReference type="EMBL" id="APA86141.1"/>
    </source>
</evidence>
<dbReference type="STRING" id="754502.BJG93_12575"/>
<proteinExistence type="predicted"/>
<dbReference type="EMBL" id="CP017561">
    <property type="protein sequence ID" value="APA86141.1"/>
    <property type="molecule type" value="Genomic_DNA"/>
</dbReference>
<accession>A0A1I9YIK8</accession>
<reference evidence="1" key="1">
    <citation type="submission" date="2016-09" db="EMBL/GenBank/DDBJ databases">
        <title>The Complete Genome of Burkholderia sprentiae wsm5005.</title>
        <authorList>
            <person name="De Meyer S."/>
            <person name="Wang P."/>
            <person name="Terpolilli J."/>
        </authorList>
    </citation>
    <scope>NUCLEOTIDE SEQUENCE [LARGE SCALE GENOMIC DNA]</scope>
    <source>
        <strain evidence="1">WSM5005</strain>
    </source>
</reference>
<name>A0A1I9YIK8_9BURK</name>
<organism evidence="1">
    <name type="scientific">Paraburkholderia sprentiae WSM5005</name>
    <dbReference type="NCBI Taxonomy" id="754502"/>
    <lineage>
        <taxon>Bacteria</taxon>
        <taxon>Pseudomonadati</taxon>
        <taxon>Pseudomonadota</taxon>
        <taxon>Betaproteobacteria</taxon>
        <taxon>Burkholderiales</taxon>
        <taxon>Burkholderiaceae</taxon>
        <taxon>Paraburkholderia</taxon>
    </lineage>
</organism>
<dbReference type="RefSeq" id="WP_027199342.1">
    <property type="nucleotide sequence ID" value="NZ_CP017561.2"/>
</dbReference>